<dbReference type="GO" id="GO:0097621">
    <property type="term" value="F:monoamine oxidase activity"/>
    <property type="evidence" value="ECO:0007669"/>
    <property type="project" value="UniProtKB-EC"/>
</dbReference>
<comment type="function">
    <text evidence="5">Catalyzes the oxidative deamination of primary and some secondary amines such as neurotransmitters, and exogenous amines including the tertiary amine, neurotoxin 1-methyl-4-phenyl-1,2,3,6-tetrahydropyridine (MPTP), with concomitant reduction of oxygen to hydrogen peroxide and participates in the metabolism of neuroactive and vasoactive amines in the central nervous system and peripheral tissues. Preferentially degrades benzylamine and phenylethylamine.</text>
</comment>
<keyword evidence="10" id="KW-1133">Transmembrane helix</keyword>
<evidence type="ECO:0000259" key="11">
    <source>
        <dbReference type="Pfam" id="PF01593"/>
    </source>
</evidence>
<sequence>MPKDKDRYMYDVIIVGAGLSGLHAAQLLVAEGLHVQVIEAREKTGGRTETIRKENIGYAEGGAAYVSRKHVQVLKLAEELGIMTYCVGGSNLKTTLQLEKDRYVFKGDIPSSYNPVELLDLNHMIRSLDALSLEVPVGRPWDHPCADYLDSVSVSEYLEKNTWTKFAKLLGEIAAKSIYITEPGDISMLFFLHTIHMCGGLVHLTSTKDGAQEMKFVGGSGLICEKLTAKLNISTYYYSRDSRNDLSLISSLDRILQERQVTAIRQTSEAVEVHCQQGDIIECRRVILAIPPTAVDKIQFDPPLPSGVKNVVSIVPKSSHTIKTFMYYSAPFWRDHDLNGQLISQSGPVTYTIDDTKPDGTAPCIMGFIDGFQADECASLDLEERKTLICKQYAAQFGLEQFLSPVYYIEKDWHEEEWKRLTKGMCVYSLPPGVLTKCKRLHGDSFNKVHFAGTETALTFQGYMEGAVRSAKRAVLEVLNAEGKMPSNDALKKGEEVESIPYLQPNFLERNLPSVPQFILVLFTLIGIAVAATLGFFVHGS</sequence>
<evidence type="ECO:0000256" key="10">
    <source>
        <dbReference type="RuleBase" id="RU362067"/>
    </source>
</evidence>
<evidence type="ECO:0000256" key="5">
    <source>
        <dbReference type="ARBA" id="ARBA00045409"/>
    </source>
</evidence>
<comment type="subcellular location">
    <subcellularLocation>
        <location evidence="2">Mitochondrion outer membrane</location>
        <topology evidence="2">Single-pass type IV membrane protein</topology>
        <orientation evidence="2">Cytoplasmic side</orientation>
    </subcellularLocation>
</comment>
<keyword evidence="10" id="KW-0274">FAD</keyword>
<dbReference type="PRINTS" id="PR00757">
    <property type="entry name" value="AMINEOXDASEF"/>
</dbReference>
<accession>A0A1S3I3M3</accession>
<feature type="binding site" evidence="9">
    <location>
        <position position="368"/>
    </location>
    <ligand>
        <name>substrate</name>
    </ligand>
</feature>
<comment type="catalytic activity">
    <reaction evidence="8">
        <text>N-acetylputrescine + O2 + H2O = 4-acetamidobutanal + H2O2 + NH4(+)</text>
        <dbReference type="Rhea" id="RHEA:70283"/>
        <dbReference type="ChEBI" id="CHEBI:7386"/>
        <dbReference type="ChEBI" id="CHEBI:15377"/>
        <dbReference type="ChEBI" id="CHEBI:15379"/>
        <dbReference type="ChEBI" id="CHEBI:16240"/>
        <dbReference type="ChEBI" id="CHEBI:28938"/>
        <dbReference type="ChEBI" id="CHEBI:58263"/>
    </reaction>
    <physiologicalReaction direction="left-to-right" evidence="8">
        <dbReference type="Rhea" id="RHEA:70284"/>
    </physiologicalReaction>
</comment>
<dbReference type="GO" id="GO:0008131">
    <property type="term" value="F:primary methylamine oxidase activity"/>
    <property type="evidence" value="ECO:0007669"/>
    <property type="project" value="UniProtKB-ARBA"/>
</dbReference>
<dbReference type="RefSeq" id="XP_013391959.1">
    <property type="nucleotide sequence ID" value="XM_013536505.2"/>
</dbReference>
<dbReference type="Gene3D" id="3.50.50.60">
    <property type="entry name" value="FAD/NAD(P)-binding domain"/>
    <property type="match status" value="1"/>
</dbReference>
<evidence type="ECO:0000256" key="2">
    <source>
        <dbReference type="ARBA" id="ARBA00004362"/>
    </source>
</evidence>
<dbReference type="PANTHER" id="PTHR43563:SF1">
    <property type="entry name" value="AMINE OXIDASE [FLAVIN-CONTAINING] B"/>
    <property type="match status" value="1"/>
</dbReference>
<feature type="binding site" evidence="9">
    <location>
        <position position="20"/>
    </location>
    <ligand>
        <name>FAD</name>
        <dbReference type="ChEBI" id="CHEBI:57692"/>
    </ligand>
</feature>
<name>A0A1S3I3M3_LINAN</name>
<dbReference type="SUPFAM" id="SSF51905">
    <property type="entry name" value="FAD/NAD(P)-binding domain"/>
    <property type="match status" value="1"/>
</dbReference>
<proteinExistence type="inferred from homology"/>
<dbReference type="Gene3D" id="3.90.660.10">
    <property type="match status" value="1"/>
</dbReference>
<feature type="binding site" evidence="9">
    <location>
        <begin position="39"/>
        <end position="40"/>
    </location>
    <ligand>
        <name>FAD</name>
        <dbReference type="ChEBI" id="CHEBI:57692"/>
    </ligand>
</feature>
<organism evidence="12 13">
    <name type="scientific">Lingula anatina</name>
    <name type="common">Brachiopod</name>
    <name type="synonym">Lingula unguis</name>
    <dbReference type="NCBI Taxonomy" id="7574"/>
    <lineage>
        <taxon>Eukaryota</taxon>
        <taxon>Metazoa</taxon>
        <taxon>Spiralia</taxon>
        <taxon>Lophotrochozoa</taxon>
        <taxon>Brachiopoda</taxon>
        <taxon>Linguliformea</taxon>
        <taxon>Lingulata</taxon>
        <taxon>Lingulida</taxon>
        <taxon>Linguloidea</taxon>
        <taxon>Lingulidae</taxon>
        <taxon>Lingula</taxon>
    </lineage>
</organism>
<keyword evidence="4 10" id="KW-0560">Oxidoreductase</keyword>
<dbReference type="InterPro" id="IPR050703">
    <property type="entry name" value="Flavin_MAO"/>
</dbReference>
<dbReference type="OrthoDB" id="7777654at2759"/>
<dbReference type="AlphaFoldDB" id="A0A1S3I3M3"/>
<evidence type="ECO:0000256" key="6">
    <source>
        <dbReference type="ARBA" id="ARBA00048448"/>
    </source>
</evidence>
<keyword evidence="10" id="KW-0472">Membrane</keyword>
<dbReference type="STRING" id="7574.A0A1S3I3M3"/>
<evidence type="ECO:0000256" key="3">
    <source>
        <dbReference type="ARBA" id="ARBA00005995"/>
    </source>
</evidence>
<evidence type="ECO:0000256" key="4">
    <source>
        <dbReference type="ARBA" id="ARBA00023002"/>
    </source>
</evidence>
<dbReference type="Pfam" id="PF01593">
    <property type="entry name" value="Amino_oxidase"/>
    <property type="match status" value="1"/>
</dbReference>
<protein>
    <recommendedName>
        <fullName evidence="10">Amine oxidase</fullName>
        <ecNumber evidence="10">1.4.3.-</ecNumber>
    </recommendedName>
</protein>
<evidence type="ECO:0000313" key="13">
    <source>
        <dbReference type="RefSeq" id="XP_013391959.1"/>
    </source>
</evidence>
<feature type="binding site" evidence="9">
    <location>
        <position position="261"/>
    </location>
    <ligand>
        <name>FAD</name>
        <dbReference type="ChEBI" id="CHEBI:57692"/>
    </ligand>
</feature>
<dbReference type="SUPFAM" id="SSF54373">
    <property type="entry name" value="FAD-linked reductases, C-terminal domain"/>
    <property type="match status" value="1"/>
</dbReference>
<dbReference type="FunCoup" id="A0A1S3I3M3">
    <property type="interactions" value="237"/>
</dbReference>
<feature type="transmembrane region" description="Helical" evidence="10">
    <location>
        <begin position="518"/>
        <end position="538"/>
    </location>
</feature>
<dbReference type="PANTHER" id="PTHR43563">
    <property type="entry name" value="AMINE OXIDASE"/>
    <property type="match status" value="1"/>
</dbReference>
<keyword evidence="10" id="KW-0812">Transmembrane</keyword>
<dbReference type="EC" id="1.4.3.-" evidence="10"/>
<evidence type="ECO:0000256" key="1">
    <source>
        <dbReference type="ARBA" id="ARBA00001974"/>
    </source>
</evidence>
<dbReference type="InterPro" id="IPR001613">
    <property type="entry name" value="Flavin_amine_oxidase"/>
</dbReference>
<dbReference type="Gene3D" id="1.10.405.10">
    <property type="entry name" value="Guanine Nucleotide Dissociation Inhibitor, domain 1"/>
    <property type="match status" value="1"/>
</dbReference>
<comment type="catalytic activity">
    <reaction evidence="6">
        <text>a secondary aliphatic amine + O2 + H2O = a primary amine + an aldehyde + H2O2</text>
        <dbReference type="Rhea" id="RHEA:26414"/>
        <dbReference type="ChEBI" id="CHEBI:15377"/>
        <dbReference type="ChEBI" id="CHEBI:15379"/>
        <dbReference type="ChEBI" id="CHEBI:16240"/>
        <dbReference type="ChEBI" id="CHEBI:17478"/>
        <dbReference type="ChEBI" id="CHEBI:58855"/>
        <dbReference type="ChEBI" id="CHEBI:65296"/>
        <dbReference type="EC" id="1.4.3.4"/>
    </reaction>
</comment>
<dbReference type="KEGG" id="lak:106160014"/>
<reference evidence="13" key="1">
    <citation type="submission" date="2025-08" db="UniProtKB">
        <authorList>
            <consortium name="RefSeq"/>
        </authorList>
    </citation>
    <scope>IDENTIFICATION</scope>
    <source>
        <tissue evidence="13">Gonads</tissue>
    </source>
</reference>
<comment type="similarity">
    <text evidence="3 10">Belongs to the flavin monoamine oxidase family.</text>
</comment>
<dbReference type="InterPro" id="IPR036188">
    <property type="entry name" value="FAD/NAD-bd_sf"/>
</dbReference>
<dbReference type="InParanoid" id="A0A1S3I3M3"/>
<dbReference type="InterPro" id="IPR002937">
    <property type="entry name" value="Amino_oxidase"/>
</dbReference>
<evidence type="ECO:0000256" key="7">
    <source>
        <dbReference type="ARBA" id="ARBA00049354"/>
    </source>
</evidence>
<keyword evidence="12" id="KW-1185">Reference proteome</keyword>
<comment type="cofactor">
    <cofactor evidence="1 10">
        <name>FAD</name>
        <dbReference type="ChEBI" id="CHEBI:57692"/>
    </cofactor>
</comment>
<evidence type="ECO:0000256" key="8">
    <source>
        <dbReference type="ARBA" id="ARBA00049430"/>
    </source>
</evidence>
<feature type="domain" description="Amine oxidase" evidence="11">
    <location>
        <begin position="19"/>
        <end position="478"/>
    </location>
</feature>
<comment type="catalytic activity">
    <reaction evidence="7">
        <text>benzylamine + O2 + H2O = benzaldehyde + H2O2 + NH4(+)</text>
        <dbReference type="Rhea" id="RHEA:59424"/>
        <dbReference type="ChEBI" id="CHEBI:15377"/>
        <dbReference type="ChEBI" id="CHEBI:15379"/>
        <dbReference type="ChEBI" id="CHEBI:16240"/>
        <dbReference type="ChEBI" id="CHEBI:17169"/>
        <dbReference type="ChEBI" id="CHEBI:28938"/>
        <dbReference type="ChEBI" id="CHEBI:225238"/>
    </reaction>
    <physiologicalReaction direction="left-to-right" evidence="7">
        <dbReference type="Rhea" id="RHEA:59425"/>
    </physiologicalReaction>
</comment>
<dbReference type="Proteomes" id="UP000085678">
    <property type="component" value="Unplaced"/>
</dbReference>
<evidence type="ECO:0000256" key="9">
    <source>
        <dbReference type="PIRSR" id="PIRSR601613-1"/>
    </source>
</evidence>
<keyword evidence="10" id="KW-0285">Flavoprotein</keyword>
<feature type="binding site" evidence="9">
    <location>
        <position position="455"/>
    </location>
    <ligand>
        <name>FAD</name>
        <dbReference type="ChEBI" id="CHEBI:57692"/>
    </ligand>
</feature>
<dbReference type="GeneID" id="106160014"/>
<evidence type="ECO:0000313" key="12">
    <source>
        <dbReference type="Proteomes" id="UP000085678"/>
    </source>
</evidence>
<gene>
    <name evidence="13" type="primary">LOC106160014</name>
</gene>
<dbReference type="GO" id="GO:0005741">
    <property type="term" value="C:mitochondrial outer membrane"/>
    <property type="evidence" value="ECO:0007669"/>
    <property type="project" value="UniProtKB-SubCell"/>
</dbReference>